<keyword evidence="8" id="KW-0472">Membrane</keyword>
<dbReference type="GO" id="GO:0005506">
    <property type="term" value="F:iron ion binding"/>
    <property type="evidence" value="ECO:0007669"/>
    <property type="project" value="InterPro"/>
</dbReference>
<dbReference type="GO" id="GO:0004497">
    <property type="term" value="F:monooxygenase activity"/>
    <property type="evidence" value="ECO:0007669"/>
    <property type="project" value="UniProtKB-KW"/>
</dbReference>
<dbReference type="SUPFAM" id="SSF48264">
    <property type="entry name" value="Cytochrome P450"/>
    <property type="match status" value="1"/>
</dbReference>
<evidence type="ECO:0000256" key="7">
    <source>
        <dbReference type="ARBA" id="ARBA00023033"/>
    </source>
</evidence>
<keyword evidence="8" id="KW-0812">Transmembrane</keyword>
<evidence type="ECO:0000256" key="3">
    <source>
        <dbReference type="ARBA" id="ARBA00022617"/>
    </source>
</evidence>
<dbReference type="Proteomes" id="UP000034680">
    <property type="component" value="Unassembled WGS sequence"/>
</dbReference>
<feature type="transmembrane region" description="Helical" evidence="8">
    <location>
        <begin position="21"/>
        <end position="49"/>
    </location>
</feature>
<dbReference type="PANTHER" id="PTHR46206:SF2">
    <property type="entry name" value="CYTOCHROME P450 MONOOXYGENASE AUSG-RELATED"/>
    <property type="match status" value="1"/>
</dbReference>
<comment type="caution">
    <text evidence="9">The sequence shown here is derived from an EMBL/GenBank/DDBJ whole genome shotgun (WGS) entry which is preliminary data.</text>
</comment>
<comment type="similarity">
    <text evidence="2">Belongs to the cytochrome P450 family.</text>
</comment>
<keyword evidence="4" id="KW-0479">Metal-binding</keyword>
<dbReference type="Pfam" id="PF00067">
    <property type="entry name" value="p450"/>
    <property type="match status" value="1"/>
</dbReference>
<evidence type="ECO:0000256" key="5">
    <source>
        <dbReference type="ARBA" id="ARBA00023002"/>
    </source>
</evidence>
<evidence type="ECO:0000313" key="9">
    <source>
        <dbReference type="EMBL" id="KKY31776.1"/>
    </source>
</evidence>
<reference evidence="9 10" key="2">
    <citation type="submission" date="2015-05" db="EMBL/GenBank/DDBJ databases">
        <authorList>
            <person name="Morales-Cruz A."/>
            <person name="Amrine K.C."/>
            <person name="Cantu D."/>
        </authorList>
    </citation>
    <scope>NUCLEOTIDE SEQUENCE [LARGE SCALE GENOMIC DNA]</scope>
    <source>
        <strain evidence="9">DA912</strain>
    </source>
</reference>
<dbReference type="OrthoDB" id="1844152at2759"/>
<dbReference type="EMBL" id="LCUC01000359">
    <property type="protein sequence ID" value="KKY31776.1"/>
    <property type="molecule type" value="Genomic_DNA"/>
</dbReference>
<dbReference type="CDD" id="cd11041">
    <property type="entry name" value="CYP503A1-like"/>
    <property type="match status" value="1"/>
</dbReference>
<dbReference type="GO" id="GO:0020037">
    <property type="term" value="F:heme binding"/>
    <property type="evidence" value="ECO:0007669"/>
    <property type="project" value="InterPro"/>
</dbReference>
<evidence type="ECO:0000256" key="8">
    <source>
        <dbReference type="SAM" id="Phobius"/>
    </source>
</evidence>
<evidence type="ECO:0000256" key="4">
    <source>
        <dbReference type="ARBA" id="ARBA00022723"/>
    </source>
</evidence>
<proteinExistence type="inferred from homology"/>
<dbReference type="GO" id="GO:0016705">
    <property type="term" value="F:oxidoreductase activity, acting on paired donors, with incorporation or reduction of molecular oxygen"/>
    <property type="evidence" value="ECO:0007669"/>
    <property type="project" value="InterPro"/>
</dbReference>
<keyword evidence="10" id="KW-1185">Reference proteome</keyword>
<name>A0A0G2FC93_9PEZI</name>
<evidence type="ECO:0000256" key="1">
    <source>
        <dbReference type="ARBA" id="ARBA00001971"/>
    </source>
</evidence>
<reference evidence="9 10" key="1">
    <citation type="submission" date="2015-05" db="EMBL/GenBank/DDBJ databases">
        <title>Distinctive expansion of gene families associated with plant cell wall degradation and secondary metabolism in the genomes of grapevine trunk pathogens.</title>
        <authorList>
            <person name="Lawrence D.P."/>
            <person name="Travadon R."/>
            <person name="Rolshausen P.E."/>
            <person name="Baumgartner K."/>
        </authorList>
    </citation>
    <scope>NUCLEOTIDE SEQUENCE [LARGE SCALE GENOMIC DNA]</scope>
    <source>
        <strain evidence="9">DA912</strain>
    </source>
</reference>
<comment type="cofactor">
    <cofactor evidence="1">
        <name>heme</name>
        <dbReference type="ChEBI" id="CHEBI:30413"/>
    </cofactor>
</comment>
<dbReference type="PANTHER" id="PTHR46206">
    <property type="entry name" value="CYTOCHROME P450"/>
    <property type="match status" value="1"/>
</dbReference>
<evidence type="ECO:0000256" key="6">
    <source>
        <dbReference type="ARBA" id="ARBA00023004"/>
    </source>
</evidence>
<keyword evidence="7" id="KW-0503">Monooxygenase</keyword>
<keyword evidence="8" id="KW-1133">Transmembrane helix</keyword>
<keyword evidence="5" id="KW-0560">Oxidoreductase</keyword>
<dbReference type="InterPro" id="IPR001128">
    <property type="entry name" value="Cyt_P450"/>
</dbReference>
<evidence type="ECO:0000256" key="2">
    <source>
        <dbReference type="ARBA" id="ARBA00010617"/>
    </source>
</evidence>
<gene>
    <name evidence="9" type="ORF">UCDDA912_g08273</name>
</gene>
<evidence type="ECO:0000313" key="10">
    <source>
        <dbReference type="Proteomes" id="UP000034680"/>
    </source>
</evidence>
<keyword evidence="6" id="KW-0408">Iron</keyword>
<dbReference type="InterPro" id="IPR036396">
    <property type="entry name" value="Cyt_P450_sf"/>
</dbReference>
<dbReference type="AlphaFoldDB" id="A0A0G2FC93"/>
<protein>
    <submittedName>
        <fullName evidence="9">Putative trichothecene c-8 hydroxylase</fullName>
    </submittedName>
</protein>
<dbReference type="STRING" id="1214573.A0A0G2FC93"/>
<keyword evidence="3" id="KW-0349">Heme</keyword>
<sequence>MTLTSRLYIPWHSANLSTPSTALIFPVSLGSPIAALATTFVLIFLAAVVSATSKTPTTEGKPIPLLNPKRWFELSTARARRRYDTDSWNMTLKGMDKYHGEPFRVLTGELDGTEAVVLPPRYAEELKNDERLSFTALKKKSLNGTLPGFQTFGTLDQDNRIIQMVTQQELTRSLPRLTAALSSECAAALENAVGHGAGWHDVVVRGGVSLPLVARLNTLVFMGRDSCYDREWIDIVVGFTVNIMLANMALRAYPRWLRPLASHFVPQCRLLRAQERRARDIIDEKLAARRSLREQETNLGGGGESLPSDALDWFQSRHQRLGGEYNPALTQLMLSFAATHTTADLLTQVILDLAVHRDLVEPLRREVVEALDGKPIDKVATQKMKLLDSVMKETQRLKPMQIAFMEREVLEDVTLAGNIKLRRGTATMIMPRLRDPTLYEKPDEYDGYRFYRLRQQAAKEKESTYY</sequence>
<organism evidence="9 10">
    <name type="scientific">Diaporthe ampelina</name>
    <dbReference type="NCBI Taxonomy" id="1214573"/>
    <lineage>
        <taxon>Eukaryota</taxon>
        <taxon>Fungi</taxon>
        <taxon>Dikarya</taxon>
        <taxon>Ascomycota</taxon>
        <taxon>Pezizomycotina</taxon>
        <taxon>Sordariomycetes</taxon>
        <taxon>Sordariomycetidae</taxon>
        <taxon>Diaporthales</taxon>
        <taxon>Diaporthaceae</taxon>
        <taxon>Diaporthe</taxon>
    </lineage>
</organism>
<accession>A0A0G2FC93</accession>
<dbReference type="Gene3D" id="1.10.630.10">
    <property type="entry name" value="Cytochrome P450"/>
    <property type="match status" value="1"/>
</dbReference>